<organism evidence="1">
    <name type="scientific">viral metagenome</name>
    <dbReference type="NCBI Taxonomy" id="1070528"/>
    <lineage>
        <taxon>unclassified sequences</taxon>
        <taxon>metagenomes</taxon>
        <taxon>organismal metagenomes</taxon>
    </lineage>
</organism>
<evidence type="ECO:0000313" key="1">
    <source>
        <dbReference type="EMBL" id="QHT96844.1"/>
    </source>
</evidence>
<proteinExistence type="predicted"/>
<name>A0A6C0IU93_9ZZZZ</name>
<sequence>MASIHVADEVVAGGIAPAVIRLTTADVYDELIMESYVTGDGELDSTCVLDRDGFEWVLGPVNESWDRFNMLYRGSRMKVFDGPDGISYLRYCFSCGYIEDVPLEIVDHLLVLLANTRTEYLSFLDTEEESALLKLHATLAKNGYTGTNGFRGFPTNDDSQWWGLFSLFREEHTSHDEIWITYNGQRASITVDPRDTTKYIASTVDHSTFVVSPTIIFTDVGELLMWLNRIATEVDIMDAEEGEAVEAERLHSEMVGYAE</sequence>
<reference evidence="1" key="1">
    <citation type="journal article" date="2020" name="Nature">
        <title>Giant virus diversity and host interactions through global metagenomics.</title>
        <authorList>
            <person name="Schulz F."/>
            <person name="Roux S."/>
            <person name="Paez-Espino D."/>
            <person name="Jungbluth S."/>
            <person name="Walsh D.A."/>
            <person name="Denef V.J."/>
            <person name="McMahon K.D."/>
            <person name="Konstantinidis K.T."/>
            <person name="Eloe-Fadrosh E.A."/>
            <person name="Kyrpides N.C."/>
            <person name="Woyke T."/>
        </authorList>
    </citation>
    <scope>NUCLEOTIDE SEQUENCE</scope>
    <source>
        <strain evidence="1">GVMAG-M-3300024336-7</strain>
    </source>
</reference>
<dbReference type="AlphaFoldDB" id="A0A6C0IU93"/>
<dbReference type="EMBL" id="MN740268">
    <property type="protein sequence ID" value="QHT96844.1"/>
    <property type="molecule type" value="Genomic_DNA"/>
</dbReference>
<accession>A0A6C0IU93</accession>
<protein>
    <submittedName>
        <fullName evidence="1">Uncharacterized protein</fullName>
    </submittedName>
</protein>